<feature type="region of interest" description="Disordered" evidence="1">
    <location>
        <begin position="1"/>
        <end position="27"/>
    </location>
</feature>
<feature type="compositionally biased region" description="Basic and acidic residues" evidence="1">
    <location>
        <begin position="105"/>
        <end position="116"/>
    </location>
</feature>
<organism evidence="2 3">
    <name type="scientific">Pleurodeles waltl</name>
    <name type="common">Iberian ribbed newt</name>
    <dbReference type="NCBI Taxonomy" id="8319"/>
    <lineage>
        <taxon>Eukaryota</taxon>
        <taxon>Metazoa</taxon>
        <taxon>Chordata</taxon>
        <taxon>Craniata</taxon>
        <taxon>Vertebrata</taxon>
        <taxon>Euteleostomi</taxon>
        <taxon>Amphibia</taxon>
        <taxon>Batrachia</taxon>
        <taxon>Caudata</taxon>
        <taxon>Salamandroidea</taxon>
        <taxon>Salamandridae</taxon>
        <taxon>Pleurodelinae</taxon>
        <taxon>Pleurodeles</taxon>
    </lineage>
</organism>
<gene>
    <name evidence="2" type="ORF">NDU88_001821</name>
</gene>
<sequence>MPFYSQDPPVDNKLHRNPNERPTGREKGLYKGVCSTLKAVACKEDAVEHGRRFATVKEIQKGIGDKQEETDLLEGLTINPRPKGRLLSRMSRVQREDTGCSTIGEPDKRKPDRRLD</sequence>
<feature type="compositionally biased region" description="Basic and acidic residues" evidence="1">
    <location>
        <begin position="10"/>
        <end position="27"/>
    </location>
</feature>
<dbReference type="AlphaFoldDB" id="A0AAV7P4Y8"/>
<evidence type="ECO:0000256" key="1">
    <source>
        <dbReference type="SAM" id="MobiDB-lite"/>
    </source>
</evidence>
<evidence type="ECO:0000313" key="2">
    <source>
        <dbReference type="EMBL" id="KAJ1123351.1"/>
    </source>
</evidence>
<dbReference type="EMBL" id="JANPWB010000011">
    <property type="protein sequence ID" value="KAJ1123351.1"/>
    <property type="molecule type" value="Genomic_DNA"/>
</dbReference>
<reference evidence="2" key="1">
    <citation type="journal article" date="2022" name="bioRxiv">
        <title>Sequencing and chromosome-scale assembly of the giantPleurodeles waltlgenome.</title>
        <authorList>
            <person name="Brown T."/>
            <person name="Elewa A."/>
            <person name="Iarovenko S."/>
            <person name="Subramanian E."/>
            <person name="Araus A.J."/>
            <person name="Petzold A."/>
            <person name="Susuki M."/>
            <person name="Suzuki K.-i.T."/>
            <person name="Hayashi T."/>
            <person name="Toyoda A."/>
            <person name="Oliveira C."/>
            <person name="Osipova E."/>
            <person name="Leigh N.D."/>
            <person name="Simon A."/>
            <person name="Yun M.H."/>
        </authorList>
    </citation>
    <scope>NUCLEOTIDE SEQUENCE</scope>
    <source>
        <strain evidence="2">20211129_DDA</strain>
        <tissue evidence="2">Liver</tissue>
    </source>
</reference>
<protein>
    <submittedName>
        <fullName evidence="2">Uncharacterized protein</fullName>
    </submittedName>
</protein>
<dbReference type="Proteomes" id="UP001066276">
    <property type="component" value="Chromosome 7"/>
</dbReference>
<comment type="caution">
    <text evidence="2">The sequence shown here is derived from an EMBL/GenBank/DDBJ whole genome shotgun (WGS) entry which is preliminary data.</text>
</comment>
<keyword evidence="3" id="KW-1185">Reference proteome</keyword>
<name>A0AAV7P4Y8_PLEWA</name>
<accession>A0AAV7P4Y8</accession>
<feature type="region of interest" description="Disordered" evidence="1">
    <location>
        <begin position="83"/>
        <end position="116"/>
    </location>
</feature>
<proteinExistence type="predicted"/>
<evidence type="ECO:0000313" key="3">
    <source>
        <dbReference type="Proteomes" id="UP001066276"/>
    </source>
</evidence>